<dbReference type="InterPro" id="IPR052159">
    <property type="entry name" value="Competence_DNA_uptake"/>
</dbReference>
<keyword evidence="3 6" id="KW-0812">Transmembrane</keyword>
<dbReference type="NCBIfam" id="TIGR00360">
    <property type="entry name" value="ComEC_N-term"/>
    <property type="match status" value="1"/>
</dbReference>
<feature type="transmembrane region" description="Helical" evidence="6">
    <location>
        <begin position="411"/>
        <end position="433"/>
    </location>
</feature>
<reference evidence="8 9" key="1">
    <citation type="submission" date="2022-02" db="EMBL/GenBank/DDBJ databases">
        <title>The genome sequence of Shewanella sp. 3B26.</title>
        <authorList>
            <person name="Du J."/>
        </authorList>
    </citation>
    <scope>NUCLEOTIDE SEQUENCE [LARGE SCALE GENOMIC DNA]</scope>
    <source>
        <strain evidence="8 9">3B26</strain>
    </source>
</reference>
<dbReference type="InterPro" id="IPR036866">
    <property type="entry name" value="RibonucZ/Hydroxyglut_hydro"/>
</dbReference>
<evidence type="ECO:0000313" key="8">
    <source>
        <dbReference type="EMBL" id="MCH4293760.1"/>
    </source>
</evidence>
<evidence type="ECO:0000256" key="1">
    <source>
        <dbReference type="ARBA" id="ARBA00004651"/>
    </source>
</evidence>
<accession>A0AAJ1BFM5</accession>
<feature type="transmembrane region" description="Helical" evidence="6">
    <location>
        <begin position="382"/>
        <end position="405"/>
    </location>
</feature>
<dbReference type="RefSeq" id="WP_240590206.1">
    <property type="nucleotide sequence ID" value="NZ_JAKUDL010000001.1"/>
</dbReference>
<dbReference type="InterPro" id="IPR035681">
    <property type="entry name" value="ComA-like_MBL"/>
</dbReference>
<feature type="transmembrane region" description="Helical" evidence="6">
    <location>
        <begin position="496"/>
        <end position="513"/>
    </location>
</feature>
<feature type="transmembrane region" description="Helical" evidence="6">
    <location>
        <begin position="440"/>
        <end position="457"/>
    </location>
</feature>
<dbReference type="Pfam" id="PF03772">
    <property type="entry name" value="Competence"/>
    <property type="match status" value="1"/>
</dbReference>
<dbReference type="AlphaFoldDB" id="A0AAJ1BFM5"/>
<dbReference type="NCBIfam" id="TIGR00361">
    <property type="entry name" value="ComEC_Rec2"/>
    <property type="match status" value="1"/>
</dbReference>
<evidence type="ECO:0000256" key="6">
    <source>
        <dbReference type="SAM" id="Phobius"/>
    </source>
</evidence>
<feature type="transmembrane region" description="Helical" evidence="6">
    <location>
        <begin position="44"/>
        <end position="63"/>
    </location>
</feature>
<feature type="transmembrane region" description="Helical" evidence="6">
    <location>
        <begin position="225"/>
        <end position="248"/>
    </location>
</feature>
<keyword evidence="9" id="KW-1185">Reference proteome</keyword>
<dbReference type="InterPro" id="IPR004797">
    <property type="entry name" value="Competence_ComEC/Rec2"/>
</dbReference>
<feature type="domain" description="Metallo-beta-lactamase" evidence="7">
    <location>
        <begin position="528"/>
        <end position="715"/>
    </location>
</feature>
<protein>
    <submittedName>
        <fullName evidence="8">DNA internalization-related competence protein ComEC/Rec2</fullName>
    </submittedName>
</protein>
<dbReference type="GO" id="GO:0005886">
    <property type="term" value="C:plasma membrane"/>
    <property type="evidence" value="ECO:0007669"/>
    <property type="project" value="UniProtKB-SubCell"/>
</dbReference>
<gene>
    <name evidence="8" type="ORF">MJ923_05515</name>
</gene>
<name>A0AAJ1BFM5_9GAMM</name>
<keyword evidence="5 6" id="KW-0472">Membrane</keyword>
<dbReference type="PANTHER" id="PTHR30619">
    <property type="entry name" value="DNA INTERNALIZATION/COMPETENCE PROTEIN COMEC/REC2"/>
    <property type="match status" value="1"/>
</dbReference>
<evidence type="ECO:0000256" key="4">
    <source>
        <dbReference type="ARBA" id="ARBA00022989"/>
    </source>
</evidence>
<keyword evidence="2" id="KW-1003">Cell membrane</keyword>
<feature type="transmembrane region" description="Helical" evidence="6">
    <location>
        <begin position="463"/>
        <end position="489"/>
    </location>
</feature>
<dbReference type="SUPFAM" id="SSF56281">
    <property type="entry name" value="Metallo-hydrolase/oxidoreductase"/>
    <property type="match status" value="1"/>
</dbReference>
<dbReference type="PANTHER" id="PTHR30619:SF1">
    <property type="entry name" value="RECOMBINATION PROTEIN 2"/>
    <property type="match status" value="1"/>
</dbReference>
<dbReference type="CDD" id="cd07731">
    <property type="entry name" value="ComA-like_MBL-fold"/>
    <property type="match status" value="1"/>
</dbReference>
<dbReference type="GO" id="GO:0030420">
    <property type="term" value="P:establishment of competence for transformation"/>
    <property type="evidence" value="ECO:0007669"/>
    <property type="project" value="InterPro"/>
</dbReference>
<feature type="transmembrane region" description="Helical" evidence="6">
    <location>
        <begin position="260"/>
        <end position="280"/>
    </location>
</feature>
<evidence type="ECO:0000313" key="9">
    <source>
        <dbReference type="Proteomes" id="UP001297581"/>
    </source>
</evidence>
<sequence>MKNPFLLGFCALNISSLLWPVLLPWPVSLLLLLGALAIFKRLPLLAGGLAGIAWVCLYATLIFDYRALDDSEQTWIRAEIIASVSSGSDWQSIDIRLVKPKLISPFAAQMRLNWRTNEQIRPGQVWDFRIERRAINSNLNQGGFNGQRYLLSKHIGLKGRVIAARAVSTASTMRTALIERLKNALEASGDKAAEPALLLALLGGEQGQITPTQWQQLRQTGTGHLMAISGLHMSVLALWLYGAVRFLLLRVRPRPDRQNLLIAMAAAALGCLLYGLLAGMGIPTRRAFIMLAMVMLLSLSRRFASPWERLLYALSAVLLLDPLSPLSAGFWLSFGAIGIILMVVTAGERQRLVMADTNQAGTSGHIKMTAAHYLASLIKIQLALSLGLGFVQLVLFGGVSLHSLWINLLMVPWFSLLVIPLALMGLLLFLLLLPLGLASGALFSPAIWALAPFGALLEHSDRLPLAWVSVADNLIAPVLFAIAAICLFWLPISKGFRAVSACLLLPLLLQLSLKSNGQTELHLVDVGQGLAAVVFAGDKTLVYDTGSAYGSFSHGERTLTPFLRSRGRSRIDVLIISHEDKDHAGGAEGLARHFAIDLIISDTQAARAIEAGRHQDCRPASFTLAALDVSLLSPEVLPGGRIGNDGSCVVRLSNGGMSVLLPGDIEVVRESRMLTKPVLLQADVLVAPHHGSLTSSSGAFIDAVSPSWALFAAGAGNRYGFPKQEVVERYQSRGVKVLSSASEGQISFYFDGPPVVKTYRRDLAPFWYNRVFGVGDWPITE</sequence>
<dbReference type="Pfam" id="PF13567">
    <property type="entry name" value="DUF4131"/>
    <property type="match status" value="1"/>
</dbReference>
<dbReference type="Gene3D" id="3.60.15.10">
    <property type="entry name" value="Ribonuclease Z/Hydroxyacylglutathione hydrolase-like"/>
    <property type="match status" value="1"/>
</dbReference>
<dbReference type="Proteomes" id="UP001297581">
    <property type="component" value="Unassembled WGS sequence"/>
</dbReference>
<comment type="caution">
    <text evidence="8">The sequence shown here is derived from an EMBL/GenBank/DDBJ whole genome shotgun (WGS) entry which is preliminary data.</text>
</comment>
<organism evidence="8 9">
    <name type="scientific">Shewanella zhuhaiensis</name>
    <dbReference type="NCBI Taxonomy" id="2919576"/>
    <lineage>
        <taxon>Bacteria</taxon>
        <taxon>Pseudomonadati</taxon>
        <taxon>Pseudomonadota</taxon>
        <taxon>Gammaproteobacteria</taxon>
        <taxon>Alteromonadales</taxon>
        <taxon>Shewanellaceae</taxon>
        <taxon>Shewanella</taxon>
    </lineage>
</organism>
<proteinExistence type="predicted"/>
<dbReference type="Pfam" id="PF00753">
    <property type="entry name" value="Lactamase_B"/>
    <property type="match status" value="1"/>
</dbReference>
<comment type="subcellular location">
    <subcellularLocation>
        <location evidence="1">Cell membrane</location>
        <topology evidence="1">Multi-pass membrane protein</topology>
    </subcellularLocation>
</comment>
<evidence type="ECO:0000256" key="3">
    <source>
        <dbReference type="ARBA" id="ARBA00022692"/>
    </source>
</evidence>
<dbReference type="InterPro" id="IPR025405">
    <property type="entry name" value="DUF4131"/>
</dbReference>
<dbReference type="EMBL" id="JAKUDL010000001">
    <property type="protein sequence ID" value="MCH4293760.1"/>
    <property type="molecule type" value="Genomic_DNA"/>
</dbReference>
<evidence type="ECO:0000256" key="2">
    <source>
        <dbReference type="ARBA" id="ARBA00022475"/>
    </source>
</evidence>
<dbReference type="SMART" id="SM00849">
    <property type="entry name" value="Lactamase_B"/>
    <property type="match status" value="1"/>
</dbReference>
<dbReference type="InterPro" id="IPR004477">
    <property type="entry name" value="ComEC_N"/>
</dbReference>
<evidence type="ECO:0000256" key="5">
    <source>
        <dbReference type="ARBA" id="ARBA00023136"/>
    </source>
</evidence>
<dbReference type="InterPro" id="IPR001279">
    <property type="entry name" value="Metallo-B-lactamas"/>
</dbReference>
<feature type="transmembrane region" description="Helical" evidence="6">
    <location>
        <begin position="324"/>
        <end position="344"/>
    </location>
</feature>
<evidence type="ECO:0000259" key="7">
    <source>
        <dbReference type="SMART" id="SM00849"/>
    </source>
</evidence>
<keyword evidence="4 6" id="KW-1133">Transmembrane helix</keyword>